<accession>A0A381NYI7</accession>
<dbReference type="Gene3D" id="3.20.20.140">
    <property type="entry name" value="Metal-dependent hydrolases"/>
    <property type="match status" value="1"/>
</dbReference>
<evidence type="ECO:0000256" key="7">
    <source>
        <dbReference type="ARBA" id="ARBA00022801"/>
    </source>
</evidence>
<organism evidence="10">
    <name type="scientific">marine metagenome</name>
    <dbReference type="NCBI Taxonomy" id="408172"/>
    <lineage>
        <taxon>unclassified sequences</taxon>
        <taxon>metagenomes</taxon>
        <taxon>ecological metagenomes</taxon>
    </lineage>
</organism>
<comment type="subunit">
    <text evidence="4">Homotetramer.</text>
</comment>
<dbReference type="InterPro" id="IPR017593">
    <property type="entry name" value="Allantoinase"/>
</dbReference>
<dbReference type="Pfam" id="PF01979">
    <property type="entry name" value="Amidohydro_1"/>
    <property type="match status" value="1"/>
</dbReference>
<dbReference type="PROSITE" id="PS00482">
    <property type="entry name" value="DIHYDROOROTASE_1"/>
    <property type="match status" value="1"/>
</dbReference>
<dbReference type="EC" id="3.5.2.5" evidence="5"/>
<evidence type="ECO:0000256" key="4">
    <source>
        <dbReference type="ARBA" id="ARBA00011881"/>
    </source>
</evidence>
<feature type="domain" description="Amidohydrolase-related" evidence="9">
    <location>
        <begin position="54"/>
        <end position="428"/>
    </location>
</feature>
<dbReference type="GO" id="GO:0008270">
    <property type="term" value="F:zinc ion binding"/>
    <property type="evidence" value="ECO:0007669"/>
    <property type="project" value="InterPro"/>
</dbReference>
<dbReference type="SUPFAM" id="SSF51338">
    <property type="entry name" value="Composite domain of metallo-dependent hydrolases"/>
    <property type="match status" value="1"/>
</dbReference>
<evidence type="ECO:0000256" key="5">
    <source>
        <dbReference type="ARBA" id="ARBA00012863"/>
    </source>
</evidence>
<keyword evidence="8" id="KW-0862">Zinc</keyword>
<evidence type="ECO:0000256" key="3">
    <source>
        <dbReference type="ARBA" id="ARBA00010368"/>
    </source>
</evidence>
<keyword evidence="6" id="KW-0479">Metal-binding</keyword>
<evidence type="ECO:0000256" key="1">
    <source>
        <dbReference type="ARBA" id="ARBA00001947"/>
    </source>
</evidence>
<name>A0A381NYI7_9ZZZZ</name>
<dbReference type="InterPro" id="IPR006680">
    <property type="entry name" value="Amidohydro-rel"/>
</dbReference>
<evidence type="ECO:0000256" key="2">
    <source>
        <dbReference type="ARBA" id="ARBA00004968"/>
    </source>
</evidence>
<evidence type="ECO:0000259" key="9">
    <source>
        <dbReference type="Pfam" id="PF01979"/>
    </source>
</evidence>
<dbReference type="PROSITE" id="PS01137">
    <property type="entry name" value="TATD_1"/>
    <property type="match status" value="1"/>
</dbReference>
<sequence>MDYMPDFAISSQRVITPEGENPAAILIRGEKILDVVSLQNIPEGCPTEDLGNDVVMPGLVDAHVHINEPGRTDWEGFETATKAAVSGGITTLVDMPLNCIPVTTTIDALHQKTVSTREKLWIDCGFYGGIIPDNLDDIEPLAEAGVLGFKAFMSHSGIDEFPKVAESHLRKALSILANQAIPVLVHAELENGVETSNSHHTYESFQATRPKSWENNAIKLLIQLCREYETHIHIVHLSSSDILPEISQTRDEGLPLTVETCPHYLHFASERISDGDTRFKCAPPIWDADNRESLWLGLEKGTIDFITSDHSPCTPELKKLDTGDFQMAWGGISSIQFTLPVIWTECRQRGFSLVQLADWLSKRPAKFIGKGQQKGQIAPGYDADLVCWNPDAKFLVEQTAIHHKHKLTPYEGENLFGTVNKTFLRGQKVFDNGSFVGRPHGKIVMGNHGT</sequence>
<dbReference type="InterPro" id="IPR032466">
    <property type="entry name" value="Metal_Hydrolase"/>
</dbReference>
<dbReference type="GO" id="GO:0004038">
    <property type="term" value="F:allantoinase activity"/>
    <property type="evidence" value="ECO:0007669"/>
    <property type="project" value="UniProtKB-EC"/>
</dbReference>
<dbReference type="InterPro" id="IPR050138">
    <property type="entry name" value="DHOase/Allantoinase_Hydrolase"/>
</dbReference>
<evidence type="ECO:0000256" key="6">
    <source>
        <dbReference type="ARBA" id="ARBA00022723"/>
    </source>
</evidence>
<dbReference type="SUPFAM" id="SSF51556">
    <property type="entry name" value="Metallo-dependent hydrolases"/>
    <property type="match status" value="1"/>
</dbReference>
<evidence type="ECO:0000313" key="10">
    <source>
        <dbReference type="EMBL" id="SUZ59695.1"/>
    </source>
</evidence>
<dbReference type="InterPro" id="IPR002195">
    <property type="entry name" value="Dihydroorotase_CS"/>
</dbReference>
<keyword evidence="7" id="KW-0378">Hydrolase</keyword>
<comment type="similarity">
    <text evidence="3">Belongs to the metallo-dependent hydrolases superfamily. Allantoinase family.</text>
</comment>
<dbReference type="GO" id="GO:0050897">
    <property type="term" value="F:cobalt ion binding"/>
    <property type="evidence" value="ECO:0007669"/>
    <property type="project" value="InterPro"/>
</dbReference>
<dbReference type="GO" id="GO:0006145">
    <property type="term" value="P:purine nucleobase catabolic process"/>
    <property type="evidence" value="ECO:0007669"/>
    <property type="project" value="TreeGrafter"/>
</dbReference>
<dbReference type="EMBL" id="UINC01000693">
    <property type="protein sequence ID" value="SUZ59695.1"/>
    <property type="molecule type" value="Genomic_DNA"/>
</dbReference>
<gene>
    <name evidence="10" type="ORF">METZ01_LOCUS12549</name>
</gene>
<dbReference type="FunFam" id="3.20.20.140:FF:000032">
    <property type="entry name" value="Allantoinase Dal1"/>
    <property type="match status" value="1"/>
</dbReference>
<dbReference type="InterPro" id="IPR011059">
    <property type="entry name" value="Metal-dep_hydrolase_composite"/>
</dbReference>
<dbReference type="GO" id="GO:0000256">
    <property type="term" value="P:allantoin catabolic process"/>
    <property type="evidence" value="ECO:0007669"/>
    <property type="project" value="InterPro"/>
</dbReference>
<evidence type="ECO:0000256" key="8">
    <source>
        <dbReference type="ARBA" id="ARBA00022833"/>
    </source>
</evidence>
<dbReference type="AlphaFoldDB" id="A0A381NYI7"/>
<proteinExistence type="inferred from homology"/>
<dbReference type="GO" id="GO:0005737">
    <property type="term" value="C:cytoplasm"/>
    <property type="evidence" value="ECO:0007669"/>
    <property type="project" value="TreeGrafter"/>
</dbReference>
<dbReference type="InterPro" id="IPR018228">
    <property type="entry name" value="DNase_TatD-rel_CS"/>
</dbReference>
<reference evidence="10" key="1">
    <citation type="submission" date="2018-05" db="EMBL/GenBank/DDBJ databases">
        <authorList>
            <person name="Lanie J.A."/>
            <person name="Ng W.-L."/>
            <person name="Kazmierczak K.M."/>
            <person name="Andrzejewski T.M."/>
            <person name="Davidsen T.M."/>
            <person name="Wayne K.J."/>
            <person name="Tettelin H."/>
            <person name="Glass J.I."/>
            <person name="Rusch D."/>
            <person name="Podicherti R."/>
            <person name="Tsui H.-C.T."/>
            <person name="Winkler M.E."/>
        </authorList>
    </citation>
    <scope>NUCLEOTIDE SEQUENCE</scope>
</reference>
<dbReference type="PANTHER" id="PTHR43668">
    <property type="entry name" value="ALLANTOINASE"/>
    <property type="match status" value="1"/>
</dbReference>
<dbReference type="PANTHER" id="PTHR43668:SF2">
    <property type="entry name" value="ALLANTOINASE"/>
    <property type="match status" value="1"/>
</dbReference>
<comment type="cofactor">
    <cofactor evidence="1">
        <name>Zn(2+)</name>
        <dbReference type="ChEBI" id="CHEBI:29105"/>
    </cofactor>
</comment>
<comment type="pathway">
    <text evidence="2">Nitrogen metabolism; (S)-allantoin degradation; allantoate from (S)-allantoin: step 1/1.</text>
</comment>
<dbReference type="NCBIfam" id="TIGR03178">
    <property type="entry name" value="allantoinase"/>
    <property type="match status" value="1"/>
</dbReference>
<protein>
    <recommendedName>
        <fullName evidence="5">allantoinase</fullName>
        <ecNumber evidence="5">3.5.2.5</ecNumber>
    </recommendedName>
</protein>